<organism evidence="2 3">
    <name type="scientific">Colletotrichum navitas</name>
    <dbReference type="NCBI Taxonomy" id="681940"/>
    <lineage>
        <taxon>Eukaryota</taxon>
        <taxon>Fungi</taxon>
        <taxon>Dikarya</taxon>
        <taxon>Ascomycota</taxon>
        <taxon>Pezizomycotina</taxon>
        <taxon>Sordariomycetes</taxon>
        <taxon>Hypocreomycetidae</taxon>
        <taxon>Glomerellales</taxon>
        <taxon>Glomerellaceae</taxon>
        <taxon>Colletotrichum</taxon>
        <taxon>Colletotrichum graminicola species complex</taxon>
    </lineage>
</organism>
<name>A0AAD8PMP8_9PEZI</name>
<sequence length="228" mass="25215">MRNLWLLQASDFALNEPSMARKRFLPSRSMSGALTPYVEAVVLASSRRWDMGRGSLGEQASLGLCNVIEPADGVVLRVGRWAGGELPLTVLYLLVGKGDTASSYRSAYAKDGSGNKRSRRSSPQKQTMLMVMENAIEAMSFRGLVNPPLSLHTFASLVEDLAKIHLDYSRGVDFYIFFKNDNLHLALVALQSPFKPINQTNYPALFARPIAFSIETRISGDRWAEAVT</sequence>
<dbReference type="EMBL" id="JAHLJV010000113">
    <property type="protein sequence ID" value="KAK1570087.1"/>
    <property type="molecule type" value="Genomic_DNA"/>
</dbReference>
<dbReference type="GeneID" id="85444630"/>
<keyword evidence="3" id="KW-1185">Reference proteome</keyword>
<dbReference type="InterPro" id="IPR046797">
    <property type="entry name" value="PDDEXK_12"/>
</dbReference>
<dbReference type="Pfam" id="PF20516">
    <property type="entry name" value="PDDEXK_12"/>
    <property type="match status" value="1"/>
</dbReference>
<dbReference type="RefSeq" id="XP_060408254.1">
    <property type="nucleotide sequence ID" value="XM_060560390.1"/>
</dbReference>
<evidence type="ECO:0000313" key="3">
    <source>
        <dbReference type="Proteomes" id="UP001230504"/>
    </source>
</evidence>
<reference evidence="2" key="1">
    <citation type="submission" date="2021-06" db="EMBL/GenBank/DDBJ databases">
        <title>Comparative genomics, transcriptomics and evolutionary studies reveal genomic signatures of adaptation to plant cell wall in hemibiotrophic fungi.</title>
        <authorList>
            <consortium name="DOE Joint Genome Institute"/>
            <person name="Baroncelli R."/>
            <person name="Diaz J.F."/>
            <person name="Benocci T."/>
            <person name="Peng M."/>
            <person name="Battaglia E."/>
            <person name="Haridas S."/>
            <person name="Andreopoulos W."/>
            <person name="Labutti K."/>
            <person name="Pangilinan J."/>
            <person name="Floch G.L."/>
            <person name="Makela M.R."/>
            <person name="Henrissat B."/>
            <person name="Grigoriev I.V."/>
            <person name="Crouch J.A."/>
            <person name="De Vries R.P."/>
            <person name="Sukno S.A."/>
            <person name="Thon M.R."/>
        </authorList>
    </citation>
    <scope>NUCLEOTIDE SEQUENCE</scope>
    <source>
        <strain evidence="2">CBS 125086</strain>
    </source>
</reference>
<evidence type="ECO:0000259" key="1">
    <source>
        <dbReference type="Pfam" id="PF20516"/>
    </source>
</evidence>
<dbReference type="Proteomes" id="UP001230504">
    <property type="component" value="Unassembled WGS sequence"/>
</dbReference>
<accession>A0AAD8PMP8</accession>
<dbReference type="AlphaFoldDB" id="A0AAD8PMP8"/>
<protein>
    <recommendedName>
        <fullName evidence="1">PD-(D/E)XK nuclease-like domain-containing protein</fullName>
    </recommendedName>
</protein>
<gene>
    <name evidence="2" type="ORF">LY79DRAFT_584268</name>
</gene>
<evidence type="ECO:0000313" key="2">
    <source>
        <dbReference type="EMBL" id="KAK1570087.1"/>
    </source>
</evidence>
<feature type="domain" description="PD-(D/E)XK nuclease-like" evidence="1">
    <location>
        <begin position="152"/>
        <end position="226"/>
    </location>
</feature>
<comment type="caution">
    <text evidence="2">The sequence shown here is derived from an EMBL/GenBank/DDBJ whole genome shotgun (WGS) entry which is preliminary data.</text>
</comment>
<proteinExistence type="predicted"/>